<dbReference type="Proteomes" id="UP000009222">
    <property type="component" value="Chromosome"/>
</dbReference>
<dbReference type="AlphaFoldDB" id="F5YF19"/>
<reference evidence="2 3" key="2">
    <citation type="journal article" date="2011" name="ISME J.">
        <title>RNA-seq reveals cooperative metabolic interactions between two termite-gut spirochete species in co-culture.</title>
        <authorList>
            <person name="Rosenthal A.Z."/>
            <person name="Matson E.G."/>
            <person name="Eldar A."/>
            <person name="Leadbetter J.R."/>
        </authorList>
    </citation>
    <scope>NUCLEOTIDE SEQUENCE [LARGE SCALE GENOMIC DNA]</scope>
    <source>
        <strain evidence="3">ATCC BAA-888 / DSM 13862 / ZAS-9</strain>
    </source>
</reference>
<dbReference type="Gene3D" id="3.40.50.880">
    <property type="match status" value="1"/>
</dbReference>
<keyword evidence="1" id="KW-0472">Membrane</keyword>
<evidence type="ECO:0000256" key="1">
    <source>
        <dbReference type="SAM" id="Phobius"/>
    </source>
</evidence>
<dbReference type="HOGENOM" id="CLU_388726_0_0_12"/>
<organism evidence="2 3">
    <name type="scientific">Leadbettera azotonutricia (strain ATCC BAA-888 / DSM 13862 / ZAS-9)</name>
    <name type="common">Treponema azotonutricium</name>
    <dbReference type="NCBI Taxonomy" id="545695"/>
    <lineage>
        <taxon>Bacteria</taxon>
        <taxon>Pseudomonadati</taxon>
        <taxon>Spirochaetota</taxon>
        <taxon>Spirochaetia</taxon>
        <taxon>Spirochaetales</taxon>
        <taxon>Breznakiellaceae</taxon>
        <taxon>Leadbettera</taxon>
    </lineage>
</organism>
<dbReference type="EMBL" id="CP001841">
    <property type="protein sequence ID" value="AEF83183.1"/>
    <property type="molecule type" value="Genomic_DNA"/>
</dbReference>
<name>F5YF19_LEAAZ</name>
<proteinExistence type="predicted"/>
<dbReference type="InterPro" id="IPR029062">
    <property type="entry name" value="Class_I_gatase-like"/>
</dbReference>
<dbReference type="eggNOG" id="COG1874">
    <property type="taxonomic scope" value="Bacteria"/>
</dbReference>
<evidence type="ECO:0000313" key="2">
    <source>
        <dbReference type="EMBL" id="AEF83183.1"/>
    </source>
</evidence>
<dbReference type="KEGG" id="taz:TREAZ_2549"/>
<keyword evidence="3" id="KW-1185">Reference proteome</keyword>
<keyword evidence="1" id="KW-0812">Transmembrane</keyword>
<dbReference type="STRING" id="545695.TREAZ_2549"/>
<keyword evidence="1" id="KW-1133">Transmembrane helix</keyword>
<dbReference type="InParanoid" id="F5YF19"/>
<gene>
    <name evidence="2" type="ordered locus">TREAZ_2549</name>
</gene>
<sequence length="656" mass="75553">MMSKRLQQVDDIVSMHGNLLLWSCLGSGAIGVPYLYKEAFEKIQPRFKFYGYLNDSEFCRECEKRDIAAYAVLWKAQLWEFPIELNKEEDTILGLNKLVGQGTKTYLGMSELSTNRYPKLFDPIEKFFPDGITNSNGEKVKDFLEEFSARTLDNKQILSSWLMVPGHDHRCYSPCANNPSYMTYMKKLLEIMIDAGAGGILLDEYDVQLHVMNNSGCFCKDCIKGFRQYLKDHPCEEAAGLNLDTFDYRAYLKEKGYTDDDLKAQQLDARIEIPLYKQFIKFNLFRMEDDMRQIYDHVKVYSKKTRGKELPVSANLYNCLPHAHGLRKYCDTINGEKGGIKTRQDAFYKFGYSFMDDKKGSFIEDPNEIIFQLIDDIDHNKNDAYCLFMLEPLVHGFNISISYGGWLMNFKKDSFYPNLETERKMGAWLDSHDSLFKMDPAADLAVVYDQRSALDVEFFTGNYGDPNKEGGFRTFFDVTGGLCEKNVLYNVLYINDEQPLTAEQLKKYKKLLLPDVYLLSKEEKKVVDAFAKTHEVRALGRIDRDFFPYRFQYTKFAEVTDWALKGTSFFTAESDIRVGTALHHAGNGYNLHLINYNLNSISREIEPVKNYKVKFDKPIKNVTVNSFPHGGVTAKAEGCDLEVHNLDIETVITIGF</sequence>
<keyword evidence="2" id="KW-0449">Lipoprotein</keyword>
<accession>F5YF19</accession>
<protein>
    <submittedName>
        <fullName evidence="2">Putative lipoprotein</fullName>
    </submittedName>
</protein>
<evidence type="ECO:0000313" key="3">
    <source>
        <dbReference type="Proteomes" id="UP000009222"/>
    </source>
</evidence>
<reference evidence="3" key="1">
    <citation type="submission" date="2009-12" db="EMBL/GenBank/DDBJ databases">
        <title>Complete sequence of Treponema azotonutricium strain ZAS-9.</title>
        <authorList>
            <person name="Tetu S.G."/>
            <person name="Matson E."/>
            <person name="Ren Q."/>
            <person name="Seshadri R."/>
            <person name="Elbourne L."/>
            <person name="Hassan K.A."/>
            <person name="Durkin A."/>
            <person name="Radune D."/>
            <person name="Mohamoud Y."/>
            <person name="Shay R."/>
            <person name="Jin S."/>
            <person name="Zhang X."/>
            <person name="Lucey K."/>
            <person name="Ballor N.R."/>
            <person name="Ottesen E."/>
            <person name="Rosenthal R."/>
            <person name="Allen A."/>
            <person name="Leadbetter J.R."/>
            <person name="Paulsen I.T."/>
        </authorList>
    </citation>
    <scope>NUCLEOTIDE SEQUENCE [LARGE SCALE GENOMIC DNA]</scope>
    <source>
        <strain evidence="3">ATCC BAA-888 / DSM 13862 / ZAS-9</strain>
    </source>
</reference>
<feature type="transmembrane region" description="Helical" evidence="1">
    <location>
        <begin position="12"/>
        <end position="36"/>
    </location>
</feature>